<keyword evidence="1" id="KW-1133">Transmembrane helix</keyword>
<evidence type="ECO:0000313" key="2">
    <source>
        <dbReference type="EMBL" id="EUJ29596.1"/>
    </source>
</evidence>
<evidence type="ECO:0000256" key="1">
    <source>
        <dbReference type="SAM" id="Phobius"/>
    </source>
</evidence>
<gene>
    <name evidence="2" type="ORF">PCORN_10577</name>
</gene>
<accession>W7C1X2</accession>
<feature type="transmembrane region" description="Helical" evidence="1">
    <location>
        <begin position="109"/>
        <end position="130"/>
    </location>
</feature>
<sequence>MKDKKYDDSIEGIAFVMLLYNLLTGLFFIISGNQVIEHSLLYQQLGSLFTMDMWGLIFLSSSILLMFGIVNKTKTAYVSFLFGGLIGSCVMFLYAIARFDTTDYTLFAARYSMMAILQLGIAIYGGVMAWNHRKKQK</sequence>
<reference evidence="2 3" key="1">
    <citation type="journal article" date="2014" name="Int. J. Syst. Evol. Microbiol.">
        <title>Listeria floridensis sp. nov., Listeria aquatica sp. nov., Listeria cornellensis sp. nov., Listeria riparia sp. nov. and Listeria grandensis sp. nov., from agricultural and natural environments.</title>
        <authorList>
            <person name="den Bakker H.C."/>
            <person name="Warchocki S."/>
            <person name="Wright E.M."/>
            <person name="Allred A.F."/>
            <person name="Ahlstrom C."/>
            <person name="Manuel C.S."/>
            <person name="Stasiewicz M.J."/>
            <person name="Burrell A."/>
            <person name="Roof S."/>
            <person name="Strawn L."/>
            <person name="Fortes E.D."/>
            <person name="Nightingale K.K."/>
            <person name="Kephart D."/>
            <person name="Wiedmann M."/>
        </authorList>
    </citation>
    <scope>NUCLEOTIDE SEQUENCE [LARGE SCALE GENOMIC DNA]</scope>
    <source>
        <strain evidence="3">FSL F6-969</strain>
    </source>
</reference>
<organism evidence="2 3">
    <name type="scientific">Listeria cornellensis FSL F6-0969</name>
    <dbReference type="NCBI Taxonomy" id="1265820"/>
    <lineage>
        <taxon>Bacteria</taxon>
        <taxon>Bacillati</taxon>
        <taxon>Bacillota</taxon>
        <taxon>Bacilli</taxon>
        <taxon>Bacillales</taxon>
        <taxon>Listeriaceae</taxon>
        <taxon>Listeria</taxon>
    </lineage>
</organism>
<dbReference type="AlphaFoldDB" id="W7C1X2"/>
<dbReference type="PATRIC" id="fig|1265820.5.peg.2075"/>
<keyword evidence="3" id="KW-1185">Reference proteome</keyword>
<name>W7C1X2_9LIST</name>
<proteinExistence type="predicted"/>
<dbReference type="RefSeq" id="WP_051999349.1">
    <property type="nucleotide sequence ID" value="NZ_AODE01000019.1"/>
</dbReference>
<keyword evidence="1" id="KW-0812">Transmembrane</keyword>
<dbReference type="Proteomes" id="UP000019254">
    <property type="component" value="Unassembled WGS sequence"/>
</dbReference>
<feature type="transmembrane region" description="Helical" evidence="1">
    <location>
        <begin position="77"/>
        <end position="97"/>
    </location>
</feature>
<dbReference type="STRING" id="1265820.PCORN_10577"/>
<keyword evidence="1" id="KW-0472">Membrane</keyword>
<dbReference type="EMBL" id="AODE01000019">
    <property type="protein sequence ID" value="EUJ29596.1"/>
    <property type="molecule type" value="Genomic_DNA"/>
</dbReference>
<comment type="caution">
    <text evidence="2">The sequence shown here is derived from an EMBL/GenBank/DDBJ whole genome shotgun (WGS) entry which is preliminary data.</text>
</comment>
<evidence type="ECO:0000313" key="3">
    <source>
        <dbReference type="Proteomes" id="UP000019254"/>
    </source>
</evidence>
<feature type="transmembrane region" description="Helical" evidence="1">
    <location>
        <begin position="12"/>
        <end position="33"/>
    </location>
</feature>
<protein>
    <submittedName>
        <fullName evidence="2">Uncharacterized protein</fullName>
    </submittedName>
</protein>
<feature type="transmembrane region" description="Helical" evidence="1">
    <location>
        <begin position="53"/>
        <end position="70"/>
    </location>
</feature>